<organism evidence="13 14">
    <name type="scientific">Corynebacterium zhongnanshanii</name>
    <dbReference type="NCBI Taxonomy" id="2768834"/>
    <lineage>
        <taxon>Bacteria</taxon>
        <taxon>Bacillati</taxon>
        <taxon>Actinomycetota</taxon>
        <taxon>Actinomycetes</taxon>
        <taxon>Mycobacteriales</taxon>
        <taxon>Corynebacteriaceae</taxon>
        <taxon>Corynebacterium</taxon>
    </lineage>
</organism>
<evidence type="ECO:0000256" key="5">
    <source>
        <dbReference type="ARBA" id="ARBA00022989"/>
    </source>
</evidence>
<keyword evidence="14" id="KW-1185">Reference proteome</keyword>
<keyword evidence="8" id="KW-0350">Heme biosynthesis</keyword>
<dbReference type="InterPro" id="IPR050450">
    <property type="entry name" value="COX15/CtaA_HemeA_synthase"/>
</dbReference>
<reference evidence="13 14" key="1">
    <citation type="submission" date="2019-10" db="EMBL/GenBank/DDBJ databases">
        <title>Corynebacterium sp novel species isolated from the respiratory tract of Marmot.</title>
        <authorList>
            <person name="Zhang G."/>
        </authorList>
    </citation>
    <scope>NUCLEOTIDE SEQUENCE [LARGE SCALE GENOMIC DNA]</scope>
    <source>
        <strain evidence="13 14">336</strain>
    </source>
</reference>
<feature type="transmembrane region" description="Helical" evidence="12">
    <location>
        <begin position="264"/>
        <end position="284"/>
    </location>
</feature>
<feature type="transmembrane region" description="Helical" evidence="12">
    <location>
        <begin position="29"/>
        <end position="51"/>
    </location>
</feature>
<feature type="transmembrane region" description="Helical" evidence="12">
    <location>
        <begin position="89"/>
        <end position="107"/>
    </location>
</feature>
<gene>
    <name evidence="13" type="ORF">F8377_05015</name>
</gene>
<evidence type="ECO:0000256" key="3">
    <source>
        <dbReference type="ARBA" id="ARBA00022692"/>
    </source>
</evidence>
<evidence type="ECO:0000256" key="1">
    <source>
        <dbReference type="ARBA" id="ARBA00004141"/>
    </source>
</evidence>
<keyword evidence="6" id="KW-0560">Oxidoreductase</keyword>
<comment type="subcellular location">
    <subcellularLocation>
        <location evidence="1">Membrane</location>
        <topology evidence="1">Multi-pass membrane protein</topology>
    </subcellularLocation>
</comment>
<keyword evidence="7" id="KW-0408">Iron</keyword>
<evidence type="ECO:0000256" key="7">
    <source>
        <dbReference type="ARBA" id="ARBA00023004"/>
    </source>
</evidence>
<keyword evidence="5 12" id="KW-1133">Transmembrane helix</keyword>
<dbReference type="Proteomes" id="UP000436181">
    <property type="component" value="Unassembled WGS sequence"/>
</dbReference>
<evidence type="ECO:0000313" key="14">
    <source>
        <dbReference type="Proteomes" id="UP000436181"/>
    </source>
</evidence>
<keyword evidence="3 12" id="KW-0812">Transmembrane</keyword>
<evidence type="ECO:0000256" key="2">
    <source>
        <dbReference type="ARBA" id="ARBA00022475"/>
    </source>
</evidence>
<dbReference type="Pfam" id="PF02628">
    <property type="entry name" value="COX15-CtaA"/>
    <property type="match status" value="1"/>
</dbReference>
<accession>A0ABQ6VGZ2</accession>
<keyword evidence="2" id="KW-1003">Cell membrane</keyword>
<evidence type="ECO:0000256" key="10">
    <source>
        <dbReference type="ARBA" id="ARBA00023157"/>
    </source>
</evidence>
<dbReference type="EMBL" id="WBZJ01000001">
    <property type="protein sequence ID" value="KAB3523680.1"/>
    <property type="molecule type" value="Genomic_DNA"/>
</dbReference>
<feature type="transmembrane region" description="Helical" evidence="12">
    <location>
        <begin position="290"/>
        <end position="309"/>
    </location>
</feature>
<keyword evidence="9 12" id="KW-0472">Membrane</keyword>
<name>A0ABQ6VGZ2_9CORY</name>
<feature type="transmembrane region" description="Helical" evidence="12">
    <location>
        <begin position="234"/>
        <end position="252"/>
    </location>
</feature>
<dbReference type="PANTHER" id="PTHR35457:SF1">
    <property type="entry name" value="HEME A SYNTHASE"/>
    <property type="match status" value="1"/>
</dbReference>
<dbReference type="PANTHER" id="PTHR35457">
    <property type="entry name" value="HEME A SYNTHASE"/>
    <property type="match status" value="1"/>
</dbReference>
<feature type="transmembrane region" description="Helical" evidence="12">
    <location>
        <begin position="184"/>
        <end position="202"/>
    </location>
</feature>
<proteinExistence type="predicted"/>
<evidence type="ECO:0000256" key="9">
    <source>
        <dbReference type="ARBA" id="ARBA00023136"/>
    </source>
</evidence>
<evidence type="ECO:0000256" key="11">
    <source>
        <dbReference type="ARBA" id="ARBA00023444"/>
    </source>
</evidence>
<evidence type="ECO:0000313" key="13">
    <source>
        <dbReference type="EMBL" id="KAB3523680.1"/>
    </source>
</evidence>
<evidence type="ECO:0000256" key="6">
    <source>
        <dbReference type="ARBA" id="ARBA00023002"/>
    </source>
</evidence>
<evidence type="ECO:0000256" key="4">
    <source>
        <dbReference type="ARBA" id="ARBA00022723"/>
    </source>
</evidence>
<feature type="transmembrane region" description="Helical" evidence="12">
    <location>
        <begin position="140"/>
        <end position="164"/>
    </location>
</feature>
<keyword evidence="10" id="KW-1015">Disulfide bond</keyword>
<protein>
    <submittedName>
        <fullName evidence="13">Heme A synthase</fullName>
    </submittedName>
</protein>
<sequence length="333" mass="36347">MLPIYRGWYRVDASIFNRRSSVPPMKRQFIYALIMLIAQTGITFTGSLVRITGSGLGCDTWPQCHPGSFVPVSGSAPWIHQLIEFGNRMLTFVVALACVLAFTSVLRAARRTQILHLAFFQGIGVILQAVIGGITVHLDLAWWMVMAHFLPSMILVFFAAKLVIRVTEPDDGTKTNLMAKPLRIAMDLSVLALAINLVTGTMTTSAGPHAGDAAILPEHRLQIPLFEMAQVHAHFMYLYLGLTASLIAGLFATKTTRQVRRTAWWVVAAIIVQGGIGIMQYQLGVPRWTVPLHVIGTGIVTALAGLFWAQKFRWTGGSAHATGSVEGDAARAE</sequence>
<keyword evidence="4" id="KW-0479">Metal-binding</keyword>
<comment type="caution">
    <text evidence="13">The sequence shown here is derived from an EMBL/GenBank/DDBJ whole genome shotgun (WGS) entry which is preliminary data.</text>
</comment>
<evidence type="ECO:0000256" key="12">
    <source>
        <dbReference type="SAM" id="Phobius"/>
    </source>
</evidence>
<comment type="pathway">
    <text evidence="11">Porphyrin-containing compound metabolism.</text>
</comment>
<feature type="transmembrane region" description="Helical" evidence="12">
    <location>
        <begin position="114"/>
        <end position="134"/>
    </location>
</feature>
<dbReference type="InterPro" id="IPR003780">
    <property type="entry name" value="COX15/CtaA_fam"/>
</dbReference>
<evidence type="ECO:0000256" key="8">
    <source>
        <dbReference type="ARBA" id="ARBA00023133"/>
    </source>
</evidence>